<feature type="domain" description="EcxA zinc-binding" evidence="2">
    <location>
        <begin position="485"/>
        <end position="805"/>
    </location>
</feature>
<dbReference type="SUPFAM" id="SSF55486">
    <property type="entry name" value="Metalloproteases ('zincins'), catalytic domain"/>
    <property type="match status" value="1"/>
</dbReference>
<dbReference type="AlphaFoldDB" id="A0A3E1NHI4"/>
<dbReference type="PANTHER" id="PTHR38478:SF1">
    <property type="entry name" value="ZINC DEPENDENT METALLOPROTEASE DOMAIN LIPOPROTEIN"/>
    <property type="match status" value="1"/>
</dbReference>
<reference evidence="4 5" key="1">
    <citation type="submission" date="2018-08" db="EMBL/GenBank/DDBJ databases">
        <title>Chitinophagaceae sp. K23C18032701, a novel bacterium isolated from forest soil.</title>
        <authorList>
            <person name="Wang C."/>
        </authorList>
    </citation>
    <scope>NUCLEOTIDE SEQUENCE [LARGE SCALE GENOMIC DNA]</scope>
    <source>
        <strain evidence="4 5">K23C18032701</strain>
    </source>
</reference>
<dbReference type="InterPro" id="IPR034032">
    <property type="entry name" value="Zn_MMP-like_bac"/>
</dbReference>
<dbReference type="EMBL" id="QTJU01000005">
    <property type="protein sequence ID" value="RFM27367.1"/>
    <property type="molecule type" value="Genomic_DNA"/>
</dbReference>
<dbReference type="PANTHER" id="PTHR38478">
    <property type="entry name" value="PEPTIDASE M1A AND M12B"/>
    <property type="match status" value="1"/>
</dbReference>
<evidence type="ECO:0000259" key="3">
    <source>
        <dbReference type="Pfam" id="PF17148"/>
    </source>
</evidence>
<dbReference type="InterPro" id="IPR024079">
    <property type="entry name" value="MetalloPept_cat_dom_sf"/>
</dbReference>
<evidence type="ECO:0000256" key="1">
    <source>
        <dbReference type="SAM" id="SignalP"/>
    </source>
</evidence>
<evidence type="ECO:0000313" key="4">
    <source>
        <dbReference type="EMBL" id="RFM27367.1"/>
    </source>
</evidence>
<feature type="domain" description="DUF5117" evidence="3">
    <location>
        <begin position="136"/>
        <end position="301"/>
    </location>
</feature>
<dbReference type="OrthoDB" id="9776599at2"/>
<sequence length="882" mass="97019">MKTTLVTCTLIAAGALLVNSTHAQTLPANVKKALADTAKSAAASAPKKTSIADKTKGNKKMEGLFTVYLDTANGNTQIFVSKGQLGKKYIYQSFSENGPASLGLNKGTYRDNAVICIKKYYDRLEFQRMNTNFYYDPANPVSKSADVNQPEAIFLTEKIVAEDSTGYLVSGDGLFMGEKLDQIKPTFPPGIPPGAVFNLGGLNPGKSQLVKVRAYPLNTDVVVDLAYDNPMPFNGGGKDIADARFNRIRVQHSFLELPEDNFKPRLDDPRVGFFTEEVTDQTSISPTPFRDMIHRWNLVKKDPSAALSEPVTPITWYIENTTPVEYRDVIKAAGEKWNEAFEKAGFKNAVVMKVQPDTATWEAGDIRYNVIRWVSSPYPAYGAYGPSFVNPLSGEILGADIMVEWYSGSFTPVYDEIFNNPGSPAMAGSNLPLNVTTATFAGATQPAQQALANSAKPEMCNMAAELKMQFLTGVTALEAAGAPDNELKEMHKQFLYYLILHEMGHTMGLMHNMKASQMLSPAEINNTEITHKLGLQGSVMDYPAINVSLDRSKQGDYYTTKPGPYDLWAIEFAYTPTASETEEAAFRKRILARSNEPGLMFGNDADDMRAAGKAIDPRVNVNDLTSDAVGYADDRFKLVNLLMGKLKTKYARPDASYAELRARYNLLNGQRNSMIAAVSRYIGGVYIDRSFVGETGATKPYTPVPLAYQKKAMDVLARNVFAPNAFDADAQVIPYLQTQRRGFNFFSTTEDPKVTAVYNTLAVGAISHLLHAQTLQRITATRLYGNQYTAVDVLNDLTRAIFDADINGNVNVYRQYLQTTYVKALAQMLAERGGYDDIAQAAARNTLKKLKAKLTATPAANEEVKAHRGNLVFLIDDATTVK</sequence>
<keyword evidence="1" id="KW-0732">Signal</keyword>
<dbReference type="RefSeq" id="WP_116848125.1">
    <property type="nucleotide sequence ID" value="NZ_QTJU01000005.1"/>
</dbReference>
<dbReference type="CDD" id="cd04276">
    <property type="entry name" value="ZnMc_MMP_like_2"/>
    <property type="match status" value="1"/>
</dbReference>
<evidence type="ECO:0000313" key="5">
    <source>
        <dbReference type="Proteomes" id="UP000261284"/>
    </source>
</evidence>
<proteinExistence type="predicted"/>
<dbReference type="InterPro" id="IPR033413">
    <property type="entry name" value="DUF5117"/>
</dbReference>
<keyword evidence="5" id="KW-1185">Reference proteome</keyword>
<dbReference type="Gene3D" id="3.40.390.10">
    <property type="entry name" value="Collagenase (Catalytic Domain)"/>
    <property type="match status" value="1"/>
</dbReference>
<dbReference type="InterPro" id="IPR032534">
    <property type="entry name" value="EcxA_zinc-bd"/>
</dbReference>
<comment type="caution">
    <text evidence="4">The sequence shown here is derived from an EMBL/GenBank/DDBJ whole genome shotgun (WGS) entry which is preliminary data.</text>
</comment>
<name>A0A3E1NHI4_9BACT</name>
<dbReference type="Pfam" id="PF16313">
    <property type="entry name" value="DUF4953"/>
    <property type="match status" value="1"/>
</dbReference>
<organism evidence="4 5">
    <name type="scientific">Deminuibacter soli</name>
    <dbReference type="NCBI Taxonomy" id="2291815"/>
    <lineage>
        <taxon>Bacteria</taxon>
        <taxon>Pseudomonadati</taxon>
        <taxon>Bacteroidota</taxon>
        <taxon>Chitinophagia</taxon>
        <taxon>Chitinophagales</taxon>
        <taxon>Chitinophagaceae</taxon>
        <taxon>Deminuibacter</taxon>
    </lineage>
</organism>
<gene>
    <name evidence="4" type="ORF">DXN05_15220</name>
</gene>
<dbReference type="Pfam" id="PF17148">
    <property type="entry name" value="DUF5117"/>
    <property type="match status" value="1"/>
</dbReference>
<dbReference type="GO" id="GO:0008237">
    <property type="term" value="F:metallopeptidase activity"/>
    <property type="evidence" value="ECO:0007669"/>
    <property type="project" value="InterPro"/>
</dbReference>
<accession>A0A3E1NHI4</accession>
<feature type="chain" id="PRO_5017826053" evidence="1">
    <location>
        <begin position="24"/>
        <end position="882"/>
    </location>
</feature>
<feature type="signal peptide" evidence="1">
    <location>
        <begin position="1"/>
        <end position="23"/>
    </location>
</feature>
<dbReference type="Proteomes" id="UP000261284">
    <property type="component" value="Unassembled WGS sequence"/>
</dbReference>
<protein>
    <submittedName>
        <fullName evidence="4">DUF5117 domain-containing protein</fullName>
    </submittedName>
</protein>
<evidence type="ECO:0000259" key="2">
    <source>
        <dbReference type="Pfam" id="PF16313"/>
    </source>
</evidence>